<dbReference type="AlphaFoldDB" id="A0A2I0TL50"/>
<dbReference type="Pfam" id="PF00078">
    <property type="entry name" value="RVT_1"/>
    <property type="match status" value="1"/>
</dbReference>
<organism evidence="2 3">
    <name type="scientific">Limosa lapponica baueri</name>
    <dbReference type="NCBI Taxonomy" id="1758121"/>
    <lineage>
        <taxon>Eukaryota</taxon>
        <taxon>Metazoa</taxon>
        <taxon>Chordata</taxon>
        <taxon>Craniata</taxon>
        <taxon>Vertebrata</taxon>
        <taxon>Euteleostomi</taxon>
        <taxon>Archelosauria</taxon>
        <taxon>Archosauria</taxon>
        <taxon>Dinosauria</taxon>
        <taxon>Saurischia</taxon>
        <taxon>Theropoda</taxon>
        <taxon>Coelurosauria</taxon>
        <taxon>Aves</taxon>
        <taxon>Neognathae</taxon>
        <taxon>Neoaves</taxon>
        <taxon>Charadriiformes</taxon>
        <taxon>Scolopacidae</taxon>
        <taxon>Limosa</taxon>
    </lineage>
</organism>
<evidence type="ECO:0000259" key="1">
    <source>
        <dbReference type="Pfam" id="PF00078"/>
    </source>
</evidence>
<evidence type="ECO:0000313" key="3">
    <source>
        <dbReference type="Proteomes" id="UP000233556"/>
    </source>
</evidence>
<dbReference type="InterPro" id="IPR000477">
    <property type="entry name" value="RT_dom"/>
</dbReference>
<protein>
    <submittedName>
        <fullName evidence="2">Rna-directed dna polymerase from mobile element jockey-like</fullName>
    </submittedName>
</protein>
<sequence length="221" mass="25107">MPGKIMENVILGVTEKHSRDNTVIGHSQHRFLRRRSSLPKLISFYDKVTHLVDQVKQVDVVVWGFSKAFDTVSHSILLDKQSSTWLDKSIIRWVSNWLMGQAQRVTVNRVASGWRPVTRVVPHGTNLGLMFFNVRINNLDPGIEYTLSEFTDDTKLRGAVDSLEGRGALQRDLDRLKSWTITNCMKFIKSKCQILHLGQDNPGYTYKLGDEKLEVSPVGLG</sequence>
<dbReference type="OrthoDB" id="9395155at2759"/>
<keyword evidence="2" id="KW-0808">Transferase</keyword>
<accession>A0A2I0TL50</accession>
<reference evidence="3" key="1">
    <citation type="submission" date="2017-11" db="EMBL/GenBank/DDBJ databases">
        <authorList>
            <person name="Lima N.C."/>
            <person name="Parody-Merino A.M."/>
            <person name="Battley P.F."/>
            <person name="Fidler A.E."/>
            <person name="Prosdocimi F."/>
        </authorList>
    </citation>
    <scope>NUCLEOTIDE SEQUENCE [LARGE SCALE GENOMIC DNA]</scope>
</reference>
<dbReference type="Proteomes" id="UP000233556">
    <property type="component" value="Unassembled WGS sequence"/>
</dbReference>
<keyword evidence="2" id="KW-0695">RNA-directed DNA polymerase</keyword>
<feature type="domain" description="Reverse transcriptase" evidence="1">
    <location>
        <begin position="4"/>
        <end position="196"/>
    </location>
</feature>
<evidence type="ECO:0000313" key="2">
    <source>
        <dbReference type="EMBL" id="PKU34475.1"/>
    </source>
</evidence>
<keyword evidence="2" id="KW-0548">Nucleotidyltransferase</keyword>
<name>A0A2I0TL50_LIMLA</name>
<dbReference type="EMBL" id="KZ509073">
    <property type="protein sequence ID" value="PKU34475.1"/>
    <property type="molecule type" value="Genomic_DNA"/>
</dbReference>
<dbReference type="PANTHER" id="PTHR33332">
    <property type="entry name" value="REVERSE TRANSCRIPTASE DOMAIN-CONTAINING PROTEIN"/>
    <property type="match status" value="1"/>
</dbReference>
<gene>
    <name evidence="2" type="ORF">llap_15222</name>
</gene>
<keyword evidence="3" id="KW-1185">Reference proteome</keyword>
<reference evidence="3" key="2">
    <citation type="submission" date="2017-12" db="EMBL/GenBank/DDBJ databases">
        <title>Genome sequence of the Bar-tailed Godwit (Limosa lapponica baueri).</title>
        <authorList>
            <person name="Lima N.C.B."/>
            <person name="Parody-Merino A.M."/>
            <person name="Battley P.F."/>
            <person name="Fidler A.E."/>
            <person name="Prosdocimi F."/>
        </authorList>
    </citation>
    <scope>NUCLEOTIDE SEQUENCE [LARGE SCALE GENOMIC DNA]</scope>
</reference>
<dbReference type="GO" id="GO:0003964">
    <property type="term" value="F:RNA-directed DNA polymerase activity"/>
    <property type="evidence" value="ECO:0007669"/>
    <property type="project" value="UniProtKB-KW"/>
</dbReference>
<proteinExistence type="predicted"/>